<keyword evidence="3" id="KW-0274">FAD</keyword>
<evidence type="ECO:0000313" key="6">
    <source>
        <dbReference type="Proteomes" id="UP000649179"/>
    </source>
</evidence>
<dbReference type="InterPro" id="IPR020946">
    <property type="entry name" value="Flavin_mOase-like"/>
</dbReference>
<comment type="caution">
    <text evidence="5">The sequence shown here is derived from an EMBL/GenBank/DDBJ whole genome shotgun (WGS) entry which is preliminary data.</text>
</comment>
<protein>
    <submittedName>
        <fullName evidence="5">Baeyer-Villiger monooxygenase</fullName>
    </submittedName>
</protein>
<organism evidence="5 6">
    <name type="scientific">Marmoricola endophyticus</name>
    <dbReference type="NCBI Taxonomy" id="2040280"/>
    <lineage>
        <taxon>Bacteria</taxon>
        <taxon>Bacillati</taxon>
        <taxon>Actinomycetota</taxon>
        <taxon>Actinomycetes</taxon>
        <taxon>Propionibacteriales</taxon>
        <taxon>Nocardioidaceae</taxon>
        <taxon>Marmoricola</taxon>
    </lineage>
</organism>
<keyword evidence="6" id="KW-1185">Reference proteome</keyword>
<dbReference type="Proteomes" id="UP000649179">
    <property type="component" value="Unassembled WGS sequence"/>
</dbReference>
<dbReference type="RefSeq" id="WP_188778474.1">
    <property type="nucleotide sequence ID" value="NZ_BMKQ01000001.1"/>
</dbReference>
<dbReference type="AlphaFoldDB" id="A0A917F030"/>
<dbReference type="PANTHER" id="PTHR42877">
    <property type="entry name" value="L-ORNITHINE N(5)-MONOOXYGENASE-RELATED"/>
    <property type="match status" value="1"/>
</dbReference>
<dbReference type="Pfam" id="PF00743">
    <property type="entry name" value="FMO-like"/>
    <property type="match status" value="1"/>
</dbReference>
<dbReference type="InterPro" id="IPR051209">
    <property type="entry name" value="FAD-bind_Monooxygenase_sf"/>
</dbReference>
<dbReference type="GO" id="GO:0050660">
    <property type="term" value="F:flavin adenine dinucleotide binding"/>
    <property type="evidence" value="ECO:0007669"/>
    <property type="project" value="InterPro"/>
</dbReference>
<keyword evidence="5" id="KW-0503">Monooxygenase</keyword>
<reference evidence="5" key="1">
    <citation type="journal article" date="2014" name="Int. J. Syst. Evol. Microbiol.">
        <title>Complete genome sequence of Corynebacterium casei LMG S-19264T (=DSM 44701T), isolated from a smear-ripened cheese.</title>
        <authorList>
            <consortium name="US DOE Joint Genome Institute (JGI-PGF)"/>
            <person name="Walter F."/>
            <person name="Albersmeier A."/>
            <person name="Kalinowski J."/>
            <person name="Ruckert C."/>
        </authorList>
    </citation>
    <scope>NUCLEOTIDE SEQUENCE</scope>
    <source>
        <strain evidence="5">CGMCC 1.16067</strain>
    </source>
</reference>
<keyword evidence="4" id="KW-0560">Oxidoreductase</keyword>
<dbReference type="SUPFAM" id="SSF51905">
    <property type="entry name" value="FAD/NAD(P)-binding domain"/>
    <property type="match status" value="1"/>
</dbReference>
<evidence type="ECO:0000256" key="2">
    <source>
        <dbReference type="ARBA" id="ARBA00022630"/>
    </source>
</evidence>
<dbReference type="GO" id="GO:0004499">
    <property type="term" value="F:N,N-dimethylaniline monooxygenase activity"/>
    <property type="evidence" value="ECO:0007669"/>
    <property type="project" value="InterPro"/>
</dbReference>
<sequence length="500" mass="54925">MTSGTSLPEHVKVLVVGAGFAGLGMAIKLQESAQTDFLVVEKGSDVGGTWRDNTYPGAACDVPSQLYSFSFAPNKDWSRSFSQQPEIQAYIRRTAERAGVLDRFVFDTTVEDAAYDEADQRWSVTTSAGTVTADVLVSGAGGLSSPKLPDIEGIEDFAGETFHSARWNHDYDLTGKRVAIIGTGASSIQIVPEIAKTVGHLDVYQRTAPWVMPRHDRTYPALERAALKYVPGLQKLYRTAIYWGRETYVPAFTWKPAIARPVQEIAKANIAKGIADPELRATVTPDFKIGCKRILISNTYYPALAQSNVDVVTDRIERITPTGVVTADGTERPVDVLIVATGFSITDQPIAHHIKGRDGRTLADAWGEAGMRAYKGTTVSGFPNFFQIVGPNTGLGHTSMVFVIEAQIAYVLDALRTIDARRLGAVEPRPEKVAEWSADMQRRMKPTVWHTGGCASWYLDEHGNNTTLWPRATFTFRRLLSSFDEDAYVTTPRNTKENAA</sequence>
<reference evidence="5" key="2">
    <citation type="submission" date="2020-09" db="EMBL/GenBank/DDBJ databases">
        <authorList>
            <person name="Sun Q."/>
            <person name="Zhou Y."/>
        </authorList>
    </citation>
    <scope>NUCLEOTIDE SEQUENCE</scope>
    <source>
        <strain evidence="5">CGMCC 1.16067</strain>
    </source>
</reference>
<comment type="similarity">
    <text evidence="1">Belongs to the FAD-binding monooxygenase family.</text>
</comment>
<name>A0A917F030_9ACTN</name>
<accession>A0A917F030</accession>
<proteinExistence type="inferred from homology"/>
<evidence type="ECO:0000256" key="3">
    <source>
        <dbReference type="ARBA" id="ARBA00022827"/>
    </source>
</evidence>
<dbReference type="PANTHER" id="PTHR42877:SF4">
    <property type="entry name" value="FAD_NAD(P)-BINDING DOMAIN-CONTAINING PROTEIN-RELATED"/>
    <property type="match status" value="1"/>
</dbReference>
<evidence type="ECO:0000256" key="1">
    <source>
        <dbReference type="ARBA" id="ARBA00010139"/>
    </source>
</evidence>
<keyword evidence="2" id="KW-0285">Flavoprotein</keyword>
<evidence type="ECO:0000256" key="4">
    <source>
        <dbReference type="ARBA" id="ARBA00023002"/>
    </source>
</evidence>
<gene>
    <name evidence="5" type="ORF">GCM10011519_08200</name>
</gene>
<dbReference type="Gene3D" id="3.50.50.60">
    <property type="entry name" value="FAD/NAD(P)-binding domain"/>
    <property type="match status" value="2"/>
</dbReference>
<dbReference type="GO" id="GO:0050661">
    <property type="term" value="F:NADP binding"/>
    <property type="evidence" value="ECO:0007669"/>
    <property type="project" value="InterPro"/>
</dbReference>
<dbReference type="InterPro" id="IPR036188">
    <property type="entry name" value="FAD/NAD-bd_sf"/>
</dbReference>
<dbReference type="EMBL" id="BMKQ01000001">
    <property type="protein sequence ID" value="GGF37042.1"/>
    <property type="molecule type" value="Genomic_DNA"/>
</dbReference>
<evidence type="ECO:0000313" key="5">
    <source>
        <dbReference type="EMBL" id="GGF37042.1"/>
    </source>
</evidence>